<reference evidence="2 3" key="1">
    <citation type="submission" date="2022-07" db="EMBL/GenBank/DDBJ databases">
        <title>Genome-wide signatures of adaptation to extreme environments.</title>
        <authorList>
            <person name="Cho C.H."/>
            <person name="Yoon H.S."/>
        </authorList>
    </citation>
    <scope>NUCLEOTIDE SEQUENCE [LARGE SCALE GENOMIC DNA]</scope>
    <source>
        <strain evidence="2 3">108.79 E11</strain>
    </source>
</reference>
<dbReference type="AlphaFoldDB" id="A0AAV9I711"/>
<sequence length="91" mass="10107">MGKEDPPVETQRFGTNKPSSTPWLHHLTQTEHLFQSIAERTRQVDSTVHATVELAEWTVLALHAAQNTVVQSFEPSTNTSLAKQEPAENAT</sequence>
<organism evidence="2 3">
    <name type="scientific">Galdieria yellowstonensis</name>
    <dbReference type="NCBI Taxonomy" id="3028027"/>
    <lineage>
        <taxon>Eukaryota</taxon>
        <taxon>Rhodophyta</taxon>
        <taxon>Bangiophyceae</taxon>
        <taxon>Galdieriales</taxon>
        <taxon>Galdieriaceae</taxon>
        <taxon>Galdieria</taxon>
    </lineage>
</organism>
<gene>
    <name evidence="2" type="ORF">GAYE_PCTG36G0986</name>
</gene>
<keyword evidence="3" id="KW-1185">Reference proteome</keyword>
<feature type="region of interest" description="Disordered" evidence="1">
    <location>
        <begin position="71"/>
        <end position="91"/>
    </location>
</feature>
<feature type="compositionally biased region" description="Polar residues" evidence="1">
    <location>
        <begin position="71"/>
        <end position="82"/>
    </location>
</feature>
<feature type="compositionally biased region" description="Polar residues" evidence="1">
    <location>
        <begin position="12"/>
        <end position="22"/>
    </location>
</feature>
<feature type="region of interest" description="Disordered" evidence="1">
    <location>
        <begin position="1"/>
        <end position="23"/>
    </location>
</feature>
<evidence type="ECO:0000313" key="3">
    <source>
        <dbReference type="Proteomes" id="UP001300502"/>
    </source>
</evidence>
<dbReference type="Proteomes" id="UP001300502">
    <property type="component" value="Unassembled WGS sequence"/>
</dbReference>
<protein>
    <submittedName>
        <fullName evidence="2">Uncharacterized protein</fullName>
    </submittedName>
</protein>
<evidence type="ECO:0000256" key="1">
    <source>
        <dbReference type="SAM" id="MobiDB-lite"/>
    </source>
</evidence>
<dbReference type="EMBL" id="JANCYU010000011">
    <property type="protein sequence ID" value="KAK4523095.1"/>
    <property type="molecule type" value="Genomic_DNA"/>
</dbReference>
<evidence type="ECO:0000313" key="2">
    <source>
        <dbReference type="EMBL" id="KAK4523095.1"/>
    </source>
</evidence>
<comment type="caution">
    <text evidence="2">The sequence shown here is derived from an EMBL/GenBank/DDBJ whole genome shotgun (WGS) entry which is preliminary data.</text>
</comment>
<proteinExistence type="predicted"/>
<accession>A0AAV9I711</accession>
<name>A0AAV9I711_9RHOD</name>